<evidence type="ECO:0000313" key="2">
    <source>
        <dbReference type="EMBL" id="KAJ7776037.1"/>
    </source>
</evidence>
<dbReference type="AlphaFoldDB" id="A0AAD7K2W7"/>
<sequence length="143" mass="15465">MSPARRQPAKEPAPVDPARTTSCSTRSSSHPTAPQEQPQRAPARSNQRNPLSRTTATVQDETEPEPGRGFAPLTELGRTVTPAAPPLQLLQPHMPPRAAQHNRQFPLGLGAIAGAWQRGSVVMVWFGKVLVLACQERSALPRV</sequence>
<protein>
    <submittedName>
        <fullName evidence="2">Uncharacterized protein</fullName>
    </submittedName>
</protein>
<evidence type="ECO:0000313" key="3">
    <source>
        <dbReference type="Proteomes" id="UP001215280"/>
    </source>
</evidence>
<comment type="caution">
    <text evidence="2">The sequence shown here is derived from an EMBL/GenBank/DDBJ whole genome shotgun (WGS) entry which is preliminary data.</text>
</comment>
<dbReference type="Proteomes" id="UP001215280">
    <property type="component" value="Unassembled WGS sequence"/>
</dbReference>
<feature type="compositionally biased region" description="Low complexity" evidence="1">
    <location>
        <begin position="19"/>
        <end position="29"/>
    </location>
</feature>
<reference evidence="2" key="1">
    <citation type="submission" date="2023-03" db="EMBL/GenBank/DDBJ databases">
        <title>Massive genome expansion in bonnet fungi (Mycena s.s.) driven by repeated elements and novel gene families across ecological guilds.</title>
        <authorList>
            <consortium name="Lawrence Berkeley National Laboratory"/>
            <person name="Harder C.B."/>
            <person name="Miyauchi S."/>
            <person name="Viragh M."/>
            <person name="Kuo A."/>
            <person name="Thoen E."/>
            <person name="Andreopoulos B."/>
            <person name="Lu D."/>
            <person name="Skrede I."/>
            <person name="Drula E."/>
            <person name="Henrissat B."/>
            <person name="Morin E."/>
            <person name="Kohler A."/>
            <person name="Barry K."/>
            <person name="LaButti K."/>
            <person name="Morin E."/>
            <person name="Salamov A."/>
            <person name="Lipzen A."/>
            <person name="Mereny Z."/>
            <person name="Hegedus B."/>
            <person name="Baldrian P."/>
            <person name="Stursova M."/>
            <person name="Weitz H."/>
            <person name="Taylor A."/>
            <person name="Grigoriev I.V."/>
            <person name="Nagy L.G."/>
            <person name="Martin F."/>
            <person name="Kauserud H."/>
        </authorList>
    </citation>
    <scope>NUCLEOTIDE SEQUENCE</scope>
    <source>
        <strain evidence="2">CBHHK188m</strain>
    </source>
</reference>
<feature type="compositionally biased region" description="Polar residues" evidence="1">
    <location>
        <begin position="30"/>
        <end position="59"/>
    </location>
</feature>
<dbReference type="EMBL" id="JARJLG010000013">
    <property type="protein sequence ID" value="KAJ7776037.1"/>
    <property type="molecule type" value="Genomic_DNA"/>
</dbReference>
<organism evidence="2 3">
    <name type="scientific">Mycena maculata</name>
    <dbReference type="NCBI Taxonomy" id="230809"/>
    <lineage>
        <taxon>Eukaryota</taxon>
        <taxon>Fungi</taxon>
        <taxon>Dikarya</taxon>
        <taxon>Basidiomycota</taxon>
        <taxon>Agaricomycotina</taxon>
        <taxon>Agaricomycetes</taxon>
        <taxon>Agaricomycetidae</taxon>
        <taxon>Agaricales</taxon>
        <taxon>Marasmiineae</taxon>
        <taxon>Mycenaceae</taxon>
        <taxon>Mycena</taxon>
    </lineage>
</organism>
<keyword evidence="3" id="KW-1185">Reference proteome</keyword>
<accession>A0AAD7K2W7</accession>
<name>A0AAD7K2W7_9AGAR</name>
<feature type="region of interest" description="Disordered" evidence="1">
    <location>
        <begin position="1"/>
        <end position="73"/>
    </location>
</feature>
<proteinExistence type="predicted"/>
<evidence type="ECO:0000256" key="1">
    <source>
        <dbReference type="SAM" id="MobiDB-lite"/>
    </source>
</evidence>
<gene>
    <name evidence="2" type="ORF">DFH07DRAFT_766980</name>
</gene>